<dbReference type="NCBIfam" id="NF000668">
    <property type="entry name" value="PRK00033.1-1"/>
    <property type="match status" value="1"/>
</dbReference>
<dbReference type="RefSeq" id="WP_134463102.1">
    <property type="nucleotide sequence ID" value="NZ_SOHL01000027.1"/>
</dbReference>
<organism evidence="3 4">
    <name type="scientific">Cryobacterium gelidum</name>
    <dbReference type="NCBI Taxonomy" id="1259164"/>
    <lineage>
        <taxon>Bacteria</taxon>
        <taxon>Bacillati</taxon>
        <taxon>Actinomycetota</taxon>
        <taxon>Actinomycetes</taxon>
        <taxon>Micrococcales</taxon>
        <taxon>Microbacteriaceae</taxon>
        <taxon>Cryobacterium</taxon>
    </lineage>
</organism>
<protein>
    <recommendedName>
        <fullName evidence="1">ATP-dependent Clp protease adapter protein ClpS</fullName>
    </recommendedName>
</protein>
<comment type="similarity">
    <text evidence="1">Belongs to the ClpS family.</text>
</comment>
<keyword evidence="4" id="KW-1185">Reference proteome</keyword>
<comment type="function">
    <text evidence="1">Involved in the modulation of the specificity of the ClpAP-mediated ATP-dependent protein degradation.</text>
</comment>
<feature type="domain" description="Adaptor protein ClpS core" evidence="2">
    <location>
        <begin position="17"/>
        <end position="88"/>
    </location>
</feature>
<dbReference type="EMBL" id="SOHL01000027">
    <property type="protein sequence ID" value="TFD68348.1"/>
    <property type="molecule type" value="Genomic_DNA"/>
</dbReference>
<dbReference type="InterPro" id="IPR022935">
    <property type="entry name" value="ClpS"/>
</dbReference>
<dbReference type="SUPFAM" id="SSF54736">
    <property type="entry name" value="ClpS-like"/>
    <property type="match status" value="1"/>
</dbReference>
<evidence type="ECO:0000313" key="3">
    <source>
        <dbReference type="EMBL" id="TFD68348.1"/>
    </source>
</evidence>
<accession>A0A4R9AR74</accession>
<gene>
    <name evidence="1 3" type="primary">clpS</name>
    <name evidence="3" type="ORF">E3T50_14505</name>
</gene>
<comment type="subunit">
    <text evidence="1">Binds to the N-terminal domain of the chaperone ClpA.</text>
</comment>
<reference evidence="3 4" key="1">
    <citation type="submission" date="2019-03" db="EMBL/GenBank/DDBJ databases">
        <title>Genomics of glacier-inhabiting Cryobacterium strains.</title>
        <authorList>
            <person name="Liu Q."/>
            <person name="Xin Y.-H."/>
        </authorList>
    </citation>
    <scope>NUCLEOTIDE SEQUENCE [LARGE SCALE GENOMIC DNA]</scope>
    <source>
        <strain evidence="3 4">Hz16</strain>
    </source>
</reference>
<dbReference type="Proteomes" id="UP000297983">
    <property type="component" value="Unassembled WGS sequence"/>
</dbReference>
<dbReference type="HAMAP" id="MF_00302">
    <property type="entry name" value="ClpS"/>
    <property type="match status" value="1"/>
</dbReference>
<dbReference type="GO" id="GO:0006508">
    <property type="term" value="P:proteolysis"/>
    <property type="evidence" value="ECO:0007669"/>
    <property type="project" value="UniProtKB-UniRule"/>
</dbReference>
<evidence type="ECO:0000256" key="1">
    <source>
        <dbReference type="HAMAP-Rule" id="MF_00302"/>
    </source>
</evidence>
<keyword evidence="3" id="KW-0378">Hydrolase</keyword>
<keyword evidence="3" id="KW-0645">Protease</keyword>
<evidence type="ECO:0000313" key="4">
    <source>
        <dbReference type="Proteomes" id="UP000297983"/>
    </source>
</evidence>
<dbReference type="GO" id="GO:0030163">
    <property type="term" value="P:protein catabolic process"/>
    <property type="evidence" value="ECO:0007669"/>
    <property type="project" value="InterPro"/>
</dbReference>
<dbReference type="Pfam" id="PF02617">
    <property type="entry name" value="ClpS"/>
    <property type="match status" value="1"/>
</dbReference>
<sequence length="94" mass="10832">MTKTAEHTELREEVSLDRPWVTLVWDDPVNLMSYVAYVFRSYFGVTPKHAERLMLQVHNNGRAVVATGNRESMERHVEAMHGYGLWATLAKAEE</sequence>
<dbReference type="GO" id="GO:0008233">
    <property type="term" value="F:peptidase activity"/>
    <property type="evidence" value="ECO:0007669"/>
    <property type="project" value="UniProtKB-KW"/>
</dbReference>
<dbReference type="InterPro" id="IPR003769">
    <property type="entry name" value="ClpS_core"/>
</dbReference>
<dbReference type="Gene3D" id="3.30.1390.10">
    <property type="match status" value="1"/>
</dbReference>
<comment type="caution">
    <text evidence="3">The sequence shown here is derived from an EMBL/GenBank/DDBJ whole genome shotgun (WGS) entry which is preliminary data.</text>
</comment>
<dbReference type="AlphaFoldDB" id="A0A4R9AR74"/>
<dbReference type="InterPro" id="IPR014719">
    <property type="entry name" value="Ribosomal_bL12_C/ClpS-like"/>
</dbReference>
<evidence type="ECO:0000259" key="2">
    <source>
        <dbReference type="Pfam" id="PF02617"/>
    </source>
</evidence>
<proteinExistence type="inferred from homology"/>
<name>A0A4R9AR74_9MICO</name>